<accession>A0A0K0FEP1</accession>
<reference evidence="2" key="2">
    <citation type="submission" date="2015-08" db="UniProtKB">
        <authorList>
            <consortium name="WormBaseParasite"/>
        </authorList>
    </citation>
    <scope>IDENTIFICATION</scope>
</reference>
<dbReference type="AlphaFoldDB" id="A0A0K0FEP1"/>
<dbReference type="Proteomes" id="UP000035680">
    <property type="component" value="Unassembled WGS sequence"/>
</dbReference>
<name>A0A0K0FEP1_STRVS</name>
<sequence>MSEFHNYRTIFICHQRNSSLTNYSDVLTFTVNKIYSLELSILPGIETDEKLQALIGIMLYYRINTIKNVIIGIKEAMQHAEHVLDHQFFMILFICEMK</sequence>
<organism evidence="1 2">
    <name type="scientific">Strongyloides venezuelensis</name>
    <name type="common">Threadworm</name>
    <dbReference type="NCBI Taxonomy" id="75913"/>
    <lineage>
        <taxon>Eukaryota</taxon>
        <taxon>Metazoa</taxon>
        <taxon>Ecdysozoa</taxon>
        <taxon>Nematoda</taxon>
        <taxon>Chromadorea</taxon>
        <taxon>Rhabditida</taxon>
        <taxon>Tylenchina</taxon>
        <taxon>Panagrolaimomorpha</taxon>
        <taxon>Strongyloidoidea</taxon>
        <taxon>Strongyloididae</taxon>
        <taxon>Strongyloides</taxon>
    </lineage>
</organism>
<evidence type="ECO:0000313" key="2">
    <source>
        <dbReference type="WBParaSite" id="SVE_0732600.1"/>
    </source>
</evidence>
<protein>
    <submittedName>
        <fullName evidence="2">Uncharacterized protein</fullName>
    </submittedName>
</protein>
<reference evidence="1" key="1">
    <citation type="submission" date="2014-07" db="EMBL/GenBank/DDBJ databases">
        <authorList>
            <person name="Martin A.A"/>
            <person name="De Silva N."/>
        </authorList>
    </citation>
    <scope>NUCLEOTIDE SEQUENCE</scope>
</reference>
<evidence type="ECO:0000313" key="1">
    <source>
        <dbReference type="Proteomes" id="UP000035680"/>
    </source>
</evidence>
<keyword evidence="1" id="KW-1185">Reference proteome</keyword>
<proteinExistence type="predicted"/>
<dbReference type="WBParaSite" id="SVE_0732600.1">
    <property type="protein sequence ID" value="SVE_0732600.1"/>
    <property type="gene ID" value="SVE_0732600"/>
</dbReference>